<accession>A0A8X6VZS9</accession>
<evidence type="ECO:0000313" key="3">
    <source>
        <dbReference type="Proteomes" id="UP000887159"/>
    </source>
</evidence>
<feature type="coiled-coil region" evidence="1">
    <location>
        <begin position="203"/>
        <end position="244"/>
    </location>
</feature>
<keyword evidence="3" id="KW-1185">Reference proteome</keyword>
<sequence>MYPTGRNHKVLSRDFWMTIGQMACCSLRLVQFMGEEDVHLACWPTSVHHYDEEIRNLQFLYEQKLQQKNENLREDIKLRYSEEIDQLKSLCEKGLAAMDASHKKIVAELEQRHQKELDDLMADRERALAQEAHATAIALQAVRKAHSEELQKQIQKFKDEFVHKMNKRFETQAFKKCYESDLSAVKYEILSITEKYSVKCLENATLQEKLEVMNQQLKSTTTQVVELLAKNQQLQARLSSEQIQKQEESII</sequence>
<organism evidence="2 3">
    <name type="scientific">Trichonephila clavipes</name>
    <name type="common">Golden silk orbweaver</name>
    <name type="synonym">Nephila clavipes</name>
    <dbReference type="NCBI Taxonomy" id="2585209"/>
    <lineage>
        <taxon>Eukaryota</taxon>
        <taxon>Metazoa</taxon>
        <taxon>Ecdysozoa</taxon>
        <taxon>Arthropoda</taxon>
        <taxon>Chelicerata</taxon>
        <taxon>Arachnida</taxon>
        <taxon>Araneae</taxon>
        <taxon>Araneomorphae</taxon>
        <taxon>Entelegynae</taxon>
        <taxon>Araneoidea</taxon>
        <taxon>Nephilidae</taxon>
        <taxon>Trichonephila</taxon>
    </lineage>
</organism>
<dbReference type="GO" id="GO:0051015">
    <property type="term" value="F:actin filament binding"/>
    <property type="evidence" value="ECO:0007669"/>
    <property type="project" value="TreeGrafter"/>
</dbReference>
<dbReference type="PANTHER" id="PTHR17271:SF1">
    <property type="entry name" value="PROTEIN OUTSPREAD"/>
    <property type="match status" value="1"/>
</dbReference>
<dbReference type="EMBL" id="BMAU01021371">
    <property type="protein sequence ID" value="GFY25479.1"/>
    <property type="molecule type" value="Genomic_DNA"/>
</dbReference>
<comment type="caution">
    <text evidence="2">The sequence shown here is derived from an EMBL/GenBank/DDBJ whole genome shotgun (WGS) entry which is preliminary data.</text>
</comment>
<proteinExistence type="predicted"/>
<protein>
    <submittedName>
        <fullName evidence="2">Protein outspread</fullName>
    </submittedName>
</protein>
<dbReference type="PANTHER" id="PTHR17271">
    <property type="entry name" value="PLECKSTRIN HOMOLOGY PH DOMAIN-CONTAINING PROTEIN"/>
    <property type="match status" value="1"/>
</dbReference>
<feature type="coiled-coil region" evidence="1">
    <location>
        <begin position="106"/>
        <end position="167"/>
    </location>
</feature>
<dbReference type="Proteomes" id="UP000887159">
    <property type="component" value="Unassembled WGS sequence"/>
</dbReference>
<name>A0A8X6VZS9_TRICX</name>
<reference evidence="2" key="1">
    <citation type="submission" date="2020-08" db="EMBL/GenBank/DDBJ databases">
        <title>Multicomponent nature underlies the extraordinary mechanical properties of spider dragline silk.</title>
        <authorList>
            <person name="Kono N."/>
            <person name="Nakamura H."/>
            <person name="Mori M."/>
            <person name="Yoshida Y."/>
            <person name="Ohtoshi R."/>
            <person name="Malay A.D."/>
            <person name="Moran D.A.P."/>
            <person name="Tomita M."/>
            <person name="Numata K."/>
            <person name="Arakawa K."/>
        </authorList>
    </citation>
    <scope>NUCLEOTIDE SEQUENCE</scope>
</reference>
<gene>
    <name evidence="2" type="primary">osp</name>
    <name evidence="2" type="ORF">TNCV_2485991</name>
</gene>
<dbReference type="InterPro" id="IPR052223">
    <property type="entry name" value="Actin_Cytoskeleton_Reg"/>
</dbReference>
<dbReference type="AlphaFoldDB" id="A0A8X6VZS9"/>
<evidence type="ECO:0000313" key="2">
    <source>
        <dbReference type="EMBL" id="GFY25479.1"/>
    </source>
</evidence>
<evidence type="ECO:0000256" key="1">
    <source>
        <dbReference type="SAM" id="Coils"/>
    </source>
</evidence>
<dbReference type="GO" id="GO:0015629">
    <property type="term" value="C:actin cytoskeleton"/>
    <property type="evidence" value="ECO:0007669"/>
    <property type="project" value="TreeGrafter"/>
</dbReference>
<keyword evidence="1" id="KW-0175">Coiled coil</keyword>